<organism evidence="1 2">
    <name type="scientific">Dysgonomonas gadei ATCC BAA-286</name>
    <dbReference type="NCBI Taxonomy" id="742766"/>
    <lineage>
        <taxon>Bacteria</taxon>
        <taxon>Pseudomonadati</taxon>
        <taxon>Bacteroidota</taxon>
        <taxon>Bacteroidia</taxon>
        <taxon>Bacteroidales</taxon>
        <taxon>Dysgonomonadaceae</taxon>
        <taxon>Dysgonomonas</taxon>
    </lineage>
</organism>
<reference evidence="1 2" key="1">
    <citation type="submission" date="2011-04" db="EMBL/GenBank/DDBJ databases">
        <title>The Genome Sequence of Dysgonomonas gadei ATCC BAA-286.</title>
        <authorList>
            <consortium name="The Broad Institute Genome Sequencing Platform"/>
            <person name="Earl A."/>
            <person name="Ward D."/>
            <person name="Feldgarden M."/>
            <person name="Gevers D."/>
            <person name="Pudlo N."/>
            <person name="Martens E."/>
            <person name="Allen-Vercoe E."/>
            <person name="Young S.K."/>
            <person name="Zeng Q."/>
            <person name="Gargeya S."/>
            <person name="Fitzgerald M."/>
            <person name="Haas B."/>
            <person name="Abouelleil A."/>
            <person name="Alvarado L."/>
            <person name="Arachchi H.M."/>
            <person name="Berlin A."/>
            <person name="Brown A."/>
            <person name="Chapman S.B."/>
            <person name="Chen Z."/>
            <person name="Dunbar C."/>
            <person name="Freedman E."/>
            <person name="Gearin G."/>
            <person name="Gellesch M."/>
            <person name="Goldberg J."/>
            <person name="Griggs A."/>
            <person name="Gujja S."/>
            <person name="Heiman D."/>
            <person name="Howarth C."/>
            <person name="Larson L."/>
            <person name="Lui A."/>
            <person name="MacDonald P.J.P."/>
            <person name="Mehta T."/>
            <person name="Montmayeur A."/>
            <person name="Murphy C."/>
            <person name="Neiman D."/>
            <person name="Pearson M."/>
            <person name="Priest M."/>
            <person name="Roberts A."/>
            <person name="Saif S."/>
            <person name="Shea T."/>
            <person name="Shenoy N."/>
            <person name="Sisk P."/>
            <person name="Stolte C."/>
            <person name="Sykes S."/>
            <person name="Yandava C."/>
            <person name="Wortman J."/>
            <person name="Nusbaum C."/>
            <person name="Birren B."/>
        </authorList>
    </citation>
    <scope>NUCLEOTIDE SEQUENCE [LARGE SCALE GENOMIC DNA]</scope>
    <source>
        <strain evidence="1 2">ATCC BAA-286</strain>
    </source>
</reference>
<comment type="caution">
    <text evidence="1">The sequence shown here is derived from an EMBL/GenBank/DDBJ whole genome shotgun (WGS) entry which is preliminary data.</text>
</comment>
<dbReference type="EMBL" id="ADLV01000031">
    <property type="protein sequence ID" value="EGK01126.1"/>
    <property type="molecule type" value="Genomic_DNA"/>
</dbReference>
<keyword evidence="2" id="KW-1185">Reference proteome</keyword>
<evidence type="ECO:0000313" key="1">
    <source>
        <dbReference type="EMBL" id="EGK01126.1"/>
    </source>
</evidence>
<protein>
    <submittedName>
        <fullName evidence="1">Uncharacterized protein</fullName>
    </submittedName>
</protein>
<evidence type="ECO:0000313" key="2">
    <source>
        <dbReference type="Proteomes" id="UP000004913"/>
    </source>
</evidence>
<dbReference type="HOGENOM" id="CLU_2824223_0_0_10"/>
<dbReference type="AlphaFoldDB" id="F5IZY1"/>
<name>F5IZY1_9BACT</name>
<sequence>MVYFIETIEMLILIKNRVYFSLIKDLKVYVTVRIGRFLKKVYLCILKYTSYRFTSLEEKEFFERIN</sequence>
<dbReference type="Proteomes" id="UP000004913">
    <property type="component" value="Unassembled WGS sequence"/>
</dbReference>
<accession>F5IZY1</accession>
<gene>
    <name evidence="1" type="ORF">HMPREF9455_02648</name>
</gene>
<proteinExistence type="predicted"/>